<dbReference type="OMA" id="HIEINLI"/>
<reference evidence="1 2" key="1">
    <citation type="journal article" date="2010" name="Nature">
        <title>Genome sequence of the palaeopolyploid soybean.</title>
        <authorList>
            <person name="Schmutz J."/>
            <person name="Cannon S.B."/>
            <person name="Schlueter J."/>
            <person name="Ma J."/>
            <person name="Mitros T."/>
            <person name="Nelson W."/>
            <person name="Hyten D.L."/>
            <person name="Song Q."/>
            <person name="Thelen J.J."/>
            <person name="Cheng J."/>
            <person name="Xu D."/>
            <person name="Hellsten U."/>
            <person name="May G.D."/>
            <person name="Yu Y."/>
            <person name="Sakurai T."/>
            <person name="Umezawa T."/>
            <person name="Bhattacharyya M.K."/>
            <person name="Sandhu D."/>
            <person name="Valliyodan B."/>
            <person name="Lindquist E."/>
            <person name="Peto M."/>
            <person name="Grant D."/>
            <person name="Shu S."/>
            <person name="Goodstein D."/>
            <person name="Barry K."/>
            <person name="Futrell-Griggs M."/>
            <person name="Abernathy B."/>
            <person name="Du J."/>
            <person name="Tian Z."/>
            <person name="Zhu L."/>
            <person name="Gill N."/>
            <person name="Joshi T."/>
            <person name="Libault M."/>
            <person name="Sethuraman A."/>
            <person name="Zhang X.-C."/>
            <person name="Shinozaki K."/>
            <person name="Nguyen H.T."/>
            <person name="Wing R.A."/>
            <person name="Cregan P."/>
            <person name="Specht J."/>
            <person name="Grimwood J."/>
            <person name="Rokhsar D."/>
            <person name="Stacey G."/>
            <person name="Shoemaker R.C."/>
            <person name="Jackson S.A."/>
        </authorList>
    </citation>
    <scope>NUCLEOTIDE SEQUENCE</scope>
    <source>
        <strain evidence="2">cv. Williams 82</strain>
        <tissue evidence="1">Callus</tissue>
    </source>
</reference>
<reference evidence="1" key="3">
    <citation type="submission" date="2018-07" db="EMBL/GenBank/DDBJ databases">
        <title>WGS assembly of Glycine max.</title>
        <authorList>
            <person name="Schmutz J."/>
            <person name="Cannon S."/>
            <person name="Schlueter J."/>
            <person name="Ma J."/>
            <person name="Mitros T."/>
            <person name="Nelson W."/>
            <person name="Hyten D."/>
            <person name="Song Q."/>
            <person name="Thelen J."/>
            <person name="Cheng J."/>
            <person name="Xu D."/>
            <person name="Hellsten U."/>
            <person name="May G."/>
            <person name="Yu Y."/>
            <person name="Sakurai T."/>
            <person name="Umezawa T."/>
            <person name="Bhattacharyya M."/>
            <person name="Sandhu D."/>
            <person name="Valliyodan B."/>
            <person name="Lindquist E."/>
            <person name="Peto M."/>
            <person name="Grant D."/>
            <person name="Shu S."/>
            <person name="Goodstein D."/>
            <person name="Barry K."/>
            <person name="Futrell-Griggs M."/>
            <person name="Abernathy B."/>
            <person name="Du J."/>
            <person name="Tian Z."/>
            <person name="Zhu L."/>
            <person name="Gill N."/>
            <person name="Joshi T."/>
            <person name="Libault M."/>
            <person name="Sethuraman A."/>
            <person name="Zhang X."/>
            <person name="Shinozaki K."/>
            <person name="Nguyen H."/>
            <person name="Wing R."/>
            <person name="Cregan P."/>
            <person name="Specht J."/>
            <person name="Grimwood J."/>
            <person name="Rokhsar D."/>
            <person name="Stacey G."/>
            <person name="Shoemaker R."/>
            <person name="Jackson S."/>
        </authorList>
    </citation>
    <scope>NUCLEOTIDE SEQUENCE</scope>
    <source>
        <tissue evidence="1">Callus</tissue>
    </source>
</reference>
<dbReference type="EnsemblPlants" id="KRH17961">
    <property type="protein sequence ID" value="KRH17961"/>
    <property type="gene ID" value="GLYMA_13G030000"/>
</dbReference>
<accession>A0A0R0GRN0</accession>
<keyword evidence="3" id="KW-1185">Reference proteome</keyword>
<dbReference type="InParanoid" id="A0A0R0GRN0"/>
<dbReference type="Gramene" id="KRH17961">
    <property type="protein sequence ID" value="KRH17961"/>
    <property type="gene ID" value="GLYMA_13G030000"/>
</dbReference>
<name>A0A0R0GRN0_SOYBN</name>
<gene>
    <name evidence="1" type="ORF">GLYMA_13G030000</name>
</gene>
<evidence type="ECO:0000313" key="1">
    <source>
        <dbReference type="EMBL" id="KRH17961.1"/>
    </source>
</evidence>
<dbReference type="EMBL" id="CM000846">
    <property type="protein sequence ID" value="KRH17961.1"/>
    <property type="molecule type" value="Genomic_DNA"/>
</dbReference>
<sequence>MGYFFWYDRVKGFGPRKKKILKNKMGEILQQTFVCFREGKREDLVKPKTMCKCKAKMKVHIEINLILWHISDF</sequence>
<organism evidence="1">
    <name type="scientific">Glycine max</name>
    <name type="common">Soybean</name>
    <name type="synonym">Glycine hispida</name>
    <dbReference type="NCBI Taxonomy" id="3847"/>
    <lineage>
        <taxon>Eukaryota</taxon>
        <taxon>Viridiplantae</taxon>
        <taxon>Streptophyta</taxon>
        <taxon>Embryophyta</taxon>
        <taxon>Tracheophyta</taxon>
        <taxon>Spermatophyta</taxon>
        <taxon>Magnoliopsida</taxon>
        <taxon>eudicotyledons</taxon>
        <taxon>Gunneridae</taxon>
        <taxon>Pentapetalae</taxon>
        <taxon>rosids</taxon>
        <taxon>fabids</taxon>
        <taxon>Fabales</taxon>
        <taxon>Fabaceae</taxon>
        <taxon>Papilionoideae</taxon>
        <taxon>50 kb inversion clade</taxon>
        <taxon>NPAAA clade</taxon>
        <taxon>indigoferoid/millettioid clade</taxon>
        <taxon>Phaseoleae</taxon>
        <taxon>Glycine</taxon>
        <taxon>Glycine subgen. Soja</taxon>
    </lineage>
</organism>
<dbReference type="Proteomes" id="UP000008827">
    <property type="component" value="Chromosome 13"/>
</dbReference>
<evidence type="ECO:0000313" key="2">
    <source>
        <dbReference type="EnsemblPlants" id="KRH17961"/>
    </source>
</evidence>
<evidence type="ECO:0000313" key="3">
    <source>
        <dbReference type="Proteomes" id="UP000008827"/>
    </source>
</evidence>
<evidence type="ECO:0008006" key="4">
    <source>
        <dbReference type="Google" id="ProtNLM"/>
    </source>
</evidence>
<proteinExistence type="predicted"/>
<protein>
    <recommendedName>
        <fullName evidence="4">FAR1 domain-containing protein</fullName>
    </recommendedName>
</protein>
<dbReference type="AlphaFoldDB" id="A0A0R0GRN0"/>
<reference evidence="2" key="2">
    <citation type="submission" date="2018-02" db="UniProtKB">
        <authorList>
            <consortium name="EnsemblPlants"/>
        </authorList>
    </citation>
    <scope>IDENTIFICATION</scope>
    <source>
        <strain evidence="2">Williams 82</strain>
    </source>
</reference>